<dbReference type="GeneTree" id="ENSGT00940000164652"/>
<dbReference type="Pfam" id="PF13913">
    <property type="entry name" value="zf-C2HC_2"/>
    <property type="match status" value="4"/>
</dbReference>
<feature type="domain" description="C2HC/C3H-type" evidence="7">
    <location>
        <begin position="88"/>
        <end position="117"/>
    </location>
</feature>
<dbReference type="PROSITE" id="PS52027">
    <property type="entry name" value="ZF_C2HC_C3H"/>
    <property type="match status" value="2"/>
</dbReference>
<dbReference type="InParanoid" id="A0A7N4UYX0"/>
<dbReference type="AlphaFoldDB" id="A0A7N4UYX0"/>
<evidence type="ECO:0000256" key="5">
    <source>
        <dbReference type="PROSITE-ProRule" id="PRU01371"/>
    </source>
</evidence>
<feature type="region of interest" description="Disordered" evidence="6">
    <location>
        <begin position="1"/>
        <end position="34"/>
    </location>
</feature>
<dbReference type="PANTHER" id="PTHR13555:SF67">
    <property type="entry name" value="ZINC FINGER PROTEIN 474"/>
    <property type="match status" value="1"/>
</dbReference>
<protein>
    <recommendedName>
        <fullName evidence="7">C2HC/C3H-type domain-containing protein</fullName>
    </recommendedName>
</protein>
<dbReference type="InterPro" id="IPR049899">
    <property type="entry name" value="Znf_C2HC_C3H"/>
</dbReference>
<reference evidence="8" key="2">
    <citation type="submission" date="2025-08" db="UniProtKB">
        <authorList>
            <consortium name="Ensembl"/>
        </authorList>
    </citation>
    <scope>IDENTIFICATION</scope>
</reference>
<feature type="region of interest" description="Disordered" evidence="6">
    <location>
        <begin position="319"/>
        <end position="338"/>
    </location>
</feature>
<dbReference type="Ensembl" id="ENSSHAT00000050856.1">
    <property type="protein sequence ID" value="ENSSHAP00000026483.1"/>
    <property type="gene ID" value="ENSSHAG00000022030.1"/>
</dbReference>
<feature type="region of interest" description="Disordered" evidence="6">
    <location>
        <begin position="242"/>
        <end position="278"/>
    </location>
</feature>
<dbReference type="FunCoup" id="A0A7N4UYX0">
    <property type="interactions" value="7"/>
</dbReference>
<evidence type="ECO:0000256" key="3">
    <source>
        <dbReference type="ARBA" id="ARBA00022771"/>
    </source>
</evidence>
<feature type="compositionally biased region" description="Low complexity" evidence="6">
    <location>
        <begin position="19"/>
        <end position="34"/>
    </location>
</feature>
<evidence type="ECO:0000259" key="7">
    <source>
        <dbReference type="PROSITE" id="PS52027"/>
    </source>
</evidence>
<keyword evidence="9" id="KW-1185">Reference proteome</keyword>
<name>A0A7N4UYX0_SARHA</name>
<gene>
    <name evidence="8" type="primary">ZNF475</name>
</gene>
<evidence type="ECO:0000313" key="8">
    <source>
        <dbReference type="Ensembl" id="ENSSHAP00000026483.1"/>
    </source>
</evidence>
<proteinExistence type="predicted"/>
<keyword evidence="1" id="KW-0479">Metal-binding</keyword>
<evidence type="ECO:0000256" key="4">
    <source>
        <dbReference type="ARBA" id="ARBA00022833"/>
    </source>
</evidence>
<evidence type="ECO:0000256" key="1">
    <source>
        <dbReference type="ARBA" id="ARBA00022723"/>
    </source>
</evidence>
<dbReference type="GO" id="GO:0008270">
    <property type="term" value="F:zinc ion binding"/>
    <property type="evidence" value="ECO:0007669"/>
    <property type="project" value="UniProtKB-KW"/>
</dbReference>
<dbReference type="InterPro" id="IPR026319">
    <property type="entry name" value="ZC2HC1A/B-like"/>
</dbReference>
<evidence type="ECO:0000313" key="9">
    <source>
        <dbReference type="Proteomes" id="UP000007648"/>
    </source>
</evidence>
<feature type="compositionally biased region" description="Polar residues" evidence="6">
    <location>
        <begin position="267"/>
        <end position="278"/>
    </location>
</feature>
<dbReference type="Proteomes" id="UP000007648">
    <property type="component" value="Unassembled WGS sequence"/>
</dbReference>
<evidence type="ECO:0000256" key="6">
    <source>
        <dbReference type="SAM" id="MobiDB-lite"/>
    </source>
</evidence>
<evidence type="ECO:0000256" key="2">
    <source>
        <dbReference type="ARBA" id="ARBA00022737"/>
    </source>
</evidence>
<keyword evidence="2" id="KW-0677">Repeat</keyword>
<feature type="region of interest" description="Disordered" evidence="6">
    <location>
        <begin position="122"/>
        <end position="152"/>
    </location>
</feature>
<feature type="compositionally biased region" description="Low complexity" evidence="6">
    <location>
        <begin position="138"/>
        <end position="150"/>
    </location>
</feature>
<reference evidence="8 9" key="1">
    <citation type="journal article" date="2011" name="Proc. Natl. Acad. Sci. U.S.A.">
        <title>Genetic diversity and population structure of the endangered marsupial Sarcophilus harrisii (Tasmanian devil).</title>
        <authorList>
            <person name="Miller W."/>
            <person name="Hayes V.M."/>
            <person name="Ratan A."/>
            <person name="Petersen D.C."/>
            <person name="Wittekindt N.E."/>
            <person name="Miller J."/>
            <person name="Walenz B."/>
            <person name="Knight J."/>
            <person name="Qi J."/>
            <person name="Zhao F."/>
            <person name="Wang Q."/>
            <person name="Bedoya-Reina O.C."/>
            <person name="Katiyar N."/>
            <person name="Tomsho L.P."/>
            <person name="Kasson L.M."/>
            <person name="Hardie R.A."/>
            <person name="Woodbridge P."/>
            <person name="Tindall E.A."/>
            <person name="Bertelsen M.F."/>
            <person name="Dixon D."/>
            <person name="Pyecroft S."/>
            <person name="Helgen K.M."/>
            <person name="Lesk A.M."/>
            <person name="Pringle T.H."/>
            <person name="Patterson N."/>
            <person name="Zhang Y."/>
            <person name="Kreiss A."/>
            <person name="Woods G.M."/>
            <person name="Jones M.E."/>
            <person name="Schuster S.C."/>
        </authorList>
    </citation>
    <scope>NUCLEOTIDE SEQUENCE [LARGE SCALE GENOMIC DNA]</scope>
</reference>
<feature type="domain" description="C2HC/C3H-type" evidence="7">
    <location>
        <begin position="281"/>
        <end position="310"/>
    </location>
</feature>
<sequence>MEKSKKKKNTSSLPHSVNSSSGSKQGTFSSDSSFDCTSLETEWLNPKIIKKKPQLKSPSIVTLLKRSNRGSMSDGPTHSPIIPPRRPKLRLCYICGREFGSQSISIHEPQCLQKWHIENNKLPRNLRSPEPQKPKPLSDSSSSYDSQSSDRAAFGSAQVQQLPCEYCGGTFLPDHLIVHLRSCNPKSNFSESLLGKKKTLGGFVSPPTTLLCYICGKEFAGQALSAHESECLEKWKVENERLPKVHRQVPPQKPKHYSAKPPKPEKQQTSTDSHEGQGQAQLMVCPKCNKTFRADRLQTHQKICQVQVFGNGGRELVKVQQQKSKAGPSRSEKDPGRKDTINIIIVIQGKNPKKKEGRNSAPQLGLMFLPTRGVHRPLTPHVVWEMKISVVPAEAPTKTS</sequence>
<reference evidence="8" key="3">
    <citation type="submission" date="2025-09" db="UniProtKB">
        <authorList>
            <consortium name="Ensembl"/>
        </authorList>
    </citation>
    <scope>IDENTIFICATION</scope>
</reference>
<organism evidence="8 9">
    <name type="scientific">Sarcophilus harrisii</name>
    <name type="common">Tasmanian devil</name>
    <name type="synonym">Sarcophilus laniarius</name>
    <dbReference type="NCBI Taxonomy" id="9305"/>
    <lineage>
        <taxon>Eukaryota</taxon>
        <taxon>Metazoa</taxon>
        <taxon>Chordata</taxon>
        <taxon>Craniata</taxon>
        <taxon>Vertebrata</taxon>
        <taxon>Euteleostomi</taxon>
        <taxon>Mammalia</taxon>
        <taxon>Metatheria</taxon>
        <taxon>Dasyuromorphia</taxon>
        <taxon>Dasyuridae</taxon>
        <taxon>Sarcophilus</taxon>
    </lineage>
</organism>
<dbReference type="PANTHER" id="PTHR13555">
    <property type="entry name" value="C2H2 ZINC FINGER CGI-62-RELATED"/>
    <property type="match status" value="1"/>
</dbReference>
<keyword evidence="3 5" id="KW-0863">Zinc-finger</keyword>
<keyword evidence="4" id="KW-0862">Zinc</keyword>
<dbReference type="Gene3D" id="3.30.160.60">
    <property type="entry name" value="Classic Zinc Finger"/>
    <property type="match status" value="4"/>
</dbReference>
<accession>A0A7N4UYX0</accession>